<evidence type="ECO:0000313" key="3">
    <source>
        <dbReference type="Proteomes" id="UP000359125"/>
    </source>
</evidence>
<sequence>MTFEVGVMHPNSPHLFADLAELLTVINYTGRNSLHKNDLDSVRKFGITSVEEIDEECNSEEEINGDAERNDRFEEQLEDVWTQLEYRESALGKIYPFIISGDEIIIKENLNQQQRIYVFLLCCSRLRSFKSIKGAAQRWAKSFARVCKVAMISLLPAHGTVRIFDANSDDRQNYYGTNLRTALQTLGKDLGVCSLNTREINRAPTSGDAGFDLIATVEFPDGQTSNYGILGQCGAQETGWPSKTLEANVLKLTTYFQIAFQHPSTMFTPVFYREANGEWVSTHATAGVLLLDRLRIIYLLDKANQWEAITTSDWFREFEEELYTLNPEP</sequence>
<dbReference type="EMBL" id="AASRHK010000004">
    <property type="protein sequence ID" value="EFF8952781.1"/>
    <property type="molecule type" value="Genomic_DNA"/>
</dbReference>
<dbReference type="RefSeq" id="WP_000142509.1">
    <property type="nucleotide sequence ID" value="NZ_AP021890.1"/>
</dbReference>
<evidence type="ECO:0000313" key="4">
    <source>
        <dbReference type="Proteomes" id="UP000524010"/>
    </source>
</evidence>
<dbReference type="EMBL" id="RYCF01000204">
    <property type="protein sequence ID" value="MQK27441.1"/>
    <property type="molecule type" value="Genomic_DNA"/>
</dbReference>
<dbReference type="Proteomes" id="UP000524010">
    <property type="component" value="Unassembled WGS sequence"/>
</dbReference>
<proteinExistence type="predicted"/>
<name>A0A0J1Y3H6_ECOLX</name>
<comment type="caution">
    <text evidence="1">The sequence shown here is derived from an EMBL/GenBank/DDBJ whole genome shotgun (WGS) entry which is preliminary data.</text>
</comment>
<organism evidence="1 4">
    <name type="scientific">Escherichia coli</name>
    <dbReference type="NCBI Taxonomy" id="562"/>
    <lineage>
        <taxon>Bacteria</taxon>
        <taxon>Pseudomonadati</taxon>
        <taxon>Pseudomonadota</taxon>
        <taxon>Gammaproteobacteria</taxon>
        <taxon>Enterobacterales</taxon>
        <taxon>Enterobacteriaceae</taxon>
        <taxon>Escherichia</taxon>
    </lineage>
</organism>
<dbReference type="Proteomes" id="UP000359125">
    <property type="component" value="Unassembled WGS sequence"/>
</dbReference>
<evidence type="ECO:0000313" key="1">
    <source>
        <dbReference type="EMBL" id="EFF8952781.1"/>
    </source>
</evidence>
<dbReference type="AlphaFoldDB" id="A0A0J1Y3H6"/>
<gene>
    <name evidence="1" type="ORF">BTB68_000673</name>
    <name evidence="2" type="ORF">EIZ93_24960</name>
</gene>
<accession>A0A0J1Y3H6</accession>
<reference evidence="1 4" key="2">
    <citation type="submission" date="2020-02" db="EMBL/GenBank/DDBJ databases">
        <authorList>
            <consortium name="PulseNet: The National Subtyping Network for Foodborne Disease Surveillance"/>
            <person name="Tarr C.L."/>
            <person name="Trees E."/>
            <person name="Katz L.S."/>
            <person name="Carleton-Romer H.A."/>
            <person name="Stroika S."/>
            <person name="Kucerova Z."/>
            <person name="Roache K.F."/>
            <person name="Sabol A.L."/>
            <person name="Besser J."/>
            <person name="Gerner-Smidt P."/>
        </authorList>
    </citation>
    <scope>NUCLEOTIDE SEQUENCE [LARGE SCALE GENOMIC DNA]</scope>
    <source>
        <strain evidence="1 4">PNUSAE005278</strain>
    </source>
</reference>
<reference evidence="2 3" key="1">
    <citation type="journal article" date="2019" name="Environ. Health Perspect.">
        <title>Inter-host Transmission of Carbapenemase-Producing Escherichia coli among Humans and Backyard Animals.</title>
        <authorList>
            <person name="Li J."/>
            <person name="Bi Z."/>
            <person name="Ma S."/>
            <person name="Chen B."/>
            <person name="Cai C."/>
            <person name="He J."/>
            <person name="Schwarz S."/>
            <person name="Sun C."/>
            <person name="Zhou Y."/>
            <person name="Yin J."/>
            <person name="Hulth A."/>
            <person name="Wang Y."/>
            <person name="Shen Z."/>
            <person name="Wang S."/>
            <person name="Wu C."/>
            <person name="Nilsson L.E."/>
            <person name="Walsh T.R."/>
            <person name="Borjesson S."/>
            <person name="Shen J."/>
            <person name="Sun Q."/>
            <person name="Wang Y."/>
        </authorList>
    </citation>
    <scope>NUCLEOTIDE SEQUENCE [LARGE SCALE GENOMIC DNA]</scope>
    <source>
        <strain evidence="2 3">A016f</strain>
    </source>
</reference>
<protein>
    <submittedName>
        <fullName evidence="1">Uncharacterized protein</fullName>
    </submittedName>
</protein>
<evidence type="ECO:0000313" key="2">
    <source>
        <dbReference type="EMBL" id="MQK27441.1"/>
    </source>
</evidence>